<dbReference type="EMBL" id="KV744870">
    <property type="protein sequence ID" value="OCK83074.1"/>
    <property type="molecule type" value="Genomic_DNA"/>
</dbReference>
<evidence type="ECO:0000313" key="2">
    <source>
        <dbReference type="EMBL" id="OCK83074.1"/>
    </source>
</evidence>
<feature type="compositionally biased region" description="Low complexity" evidence="1">
    <location>
        <begin position="100"/>
        <end position="114"/>
    </location>
</feature>
<feature type="compositionally biased region" description="Basic and acidic residues" evidence="1">
    <location>
        <begin position="7"/>
        <end position="19"/>
    </location>
</feature>
<evidence type="ECO:0000256" key="1">
    <source>
        <dbReference type="SAM" id="MobiDB-lite"/>
    </source>
</evidence>
<feature type="compositionally biased region" description="Acidic residues" evidence="1">
    <location>
        <begin position="83"/>
        <end position="93"/>
    </location>
</feature>
<protein>
    <submittedName>
        <fullName evidence="2">Uncharacterized protein</fullName>
    </submittedName>
</protein>
<gene>
    <name evidence="2" type="ORF">K432DRAFT_402342</name>
</gene>
<accession>A0A8E2JIC8</accession>
<reference evidence="2 3" key="1">
    <citation type="journal article" date="2016" name="Nat. Commun.">
        <title>Ectomycorrhizal ecology is imprinted in the genome of the dominant symbiotic fungus Cenococcum geophilum.</title>
        <authorList>
            <consortium name="DOE Joint Genome Institute"/>
            <person name="Peter M."/>
            <person name="Kohler A."/>
            <person name="Ohm R.A."/>
            <person name="Kuo A."/>
            <person name="Krutzmann J."/>
            <person name="Morin E."/>
            <person name="Arend M."/>
            <person name="Barry K.W."/>
            <person name="Binder M."/>
            <person name="Choi C."/>
            <person name="Clum A."/>
            <person name="Copeland A."/>
            <person name="Grisel N."/>
            <person name="Haridas S."/>
            <person name="Kipfer T."/>
            <person name="LaButti K."/>
            <person name="Lindquist E."/>
            <person name="Lipzen A."/>
            <person name="Maire R."/>
            <person name="Meier B."/>
            <person name="Mihaltcheva S."/>
            <person name="Molinier V."/>
            <person name="Murat C."/>
            <person name="Poggeler S."/>
            <person name="Quandt C.A."/>
            <person name="Sperisen C."/>
            <person name="Tritt A."/>
            <person name="Tisserant E."/>
            <person name="Crous P.W."/>
            <person name="Henrissat B."/>
            <person name="Nehls U."/>
            <person name="Egli S."/>
            <person name="Spatafora J.W."/>
            <person name="Grigoriev I.V."/>
            <person name="Martin F.M."/>
        </authorList>
    </citation>
    <scope>NUCLEOTIDE SEQUENCE [LARGE SCALE GENOMIC DNA]</scope>
    <source>
        <strain evidence="2 3">CBS 459.81</strain>
    </source>
</reference>
<dbReference type="Proteomes" id="UP000250266">
    <property type="component" value="Unassembled WGS sequence"/>
</dbReference>
<keyword evidence="3" id="KW-1185">Reference proteome</keyword>
<dbReference type="AlphaFoldDB" id="A0A8E2JIC8"/>
<evidence type="ECO:0000313" key="3">
    <source>
        <dbReference type="Proteomes" id="UP000250266"/>
    </source>
</evidence>
<organism evidence="2 3">
    <name type="scientific">Lepidopterella palustris CBS 459.81</name>
    <dbReference type="NCBI Taxonomy" id="1314670"/>
    <lineage>
        <taxon>Eukaryota</taxon>
        <taxon>Fungi</taxon>
        <taxon>Dikarya</taxon>
        <taxon>Ascomycota</taxon>
        <taxon>Pezizomycotina</taxon>
        <taxon>Dothideomycetes</taxon>
        <taxon>Pleosporomycetidae</taxon>
        <taxon>Mytilinidiales</taxon>
        <taxon>Argynnaceae</taxon>
        <taxon>Lepidopterella</taxon>
    </lineage>
</organism>
<feature type="region of interest" description="Disordered" evidence="1">
    <location>
        <begin position="1"/>
        <end position="130"/>
    </location>
</feature>
<sequence length="130" mass="14236">MNVDNSPVDRESNDGKANTKGELSTLKKRKLDQLKQPNNADYDSDDLPKTASTAIFPPRLASRSPIINAHSQLPHEEINCNSGDDEQDNDDDHIEERAVSTTQSPSSSLPWPTSLRDIELPQENVGSGGL</sequence>
<name>A0A8E2JIC8_9PEZI</name>
<proteinExistence type="predicted"/>